<keyword evidence="3" id="KW-1185">Reference proteome</keyword>
<comment type="caution">
    <text evidence="2">The sequence shown here is derived from an EMBL/GenBank/DDBJ whole genome shotgun (WGS) entry which is preliminary data.</text>
</comment>
<feature type="non-terminal residue" evidence="2">
    <location>
        <position position="29"/>
    </location>
</feature>
<evidence type="ECO:0000313" key="2">
    <source>
        <dbReference type="EMBL" id="MCI98083.1"/>
    </source>
</evidence>
<reference evidence="2 3" key="1">
    <citation type="journal article" date="2018" name="Front. Plant Sci.">
        <title>Red Clover (Trifolium pratense) and Zigzag Clover (T. medium) - A Picture of Genomic Similarities and Differences.</title>
        <authorList>
            <person name="Dluhosova J."/>
            <person name="Istvanek J."/>
            <person name="Nedelnik J."/>
            <person name="Repkova J."/>
        </authorList>
    </citation>
    <scope>NUCLEOTIDE SEQUENCE [LARGE SCALE GENOMIC DNA]</scope>
    <source>
        <strain evidence="3">cv. 10/8</strain>
        <tissue evidence="2">Leaf</tissue>
    </source>
</reference>
<feature type="region of interest" description="Disordered" evidence="1">
    <location>
        <begin position="1"/>
        <end position="29"/>
    </location>
</feature>
<evidence type="ECO:0000256" key="1">
    <source>
        <dbReference type="SAM" id="MobiDB-lite"/>
    </source>
</evidence>
<dbReference type="EMBL" id="LXQA011463487">
    <property type="protein sequence ID" value="MCI98083.1"/>
    <property type="molecule type" value="Genomic_DNA"/>
</dbReference>
<evidence type="ECO:0000313" key="3">
    <source>
        <dbReference type="Proteomes" id="UP000265520"/>
    </source>
</evidence>
<feature type="compositionally biased region" description="Polar residues" evidence="1">
    <location>
        <begin position="17"/>
        <end position="29"/>
    </location>
</feature>
<proteinExistence type="predicted"/>
<sequence length="29" mass="3266">MWSVVEVGEYVPPPAKDSTTPRTSDQWTT</sequence>
<protein>
    <submittedName>
        <fullName evidence="2">Uncharacterized protein</fullName>
    </submittedName>
</protein>
<accession>A0A392WER4</accession>
<organism evidence="2 3">
    <name type="scientific">Trifolium medium</name>
    <dbReference type="NCBI Taxonomy" id="97028"/>
    <lineage>
        <taxon>Eukaryota</taxon>
        <taxon>Viridiplantae</taxon>
        <taxon>Streptophyta</taxon>
        <taxon>Embryophyta</taxon>
        <taxon>Tracheophyta</taxon>
        <taxon>Spermatophyta</taxon>
        <taxon>Magnoliopsida</taxon>
        <taxon>eudicotyledons</taxon>
        <taxon>Gunneridae</taxon>
        <taxon>Pentapetalae</taxon>
        <taxon>rosids</taxon>
        <taxon>fabids</taxon>
        <taxon>Fabales</taxon>
        <taxon>Fabaceae</taxon>
        <taxon>Papilionoideae</taxon>
        <taxon>50 kb inversion clade</taxon>
        <taxon>NPAAA clade</taxon>
        <taxon>Hologalegina</taxon>
        <taxon>IRL clade</taxon>
        <taxon>Trifolieae</taxon>
        <taxon>Trifolium</taxon>
    </lineage>
</organism>
<dbReference type="Proteomes" id="UP000265520">
    <property type="component" value="Unassembled WGS sequence"/>
</dbReference>
<name>A0A392WER4_9FABA</name>
<dbReference type="AlphaFoldDB" id="A0A392WER4"/>